<reference evidence="2" key="1">
    <citation type="submission" date="2024-04" db="EMBL/GenBank/DDBJ databases">
        <title>Salinicola lusitanus LLJ914,a marine bacterium isolated from the Okinawa Trough.</title>
        <authorList>
            <person name="Li J."/>
        </authorList>
    </citation>
    <scope>NUCLEOTIDE SEQUENCE [LARGE SCALE GENOMIC DNA]</scope>
</reference>
<sequence>MNVSCSCCRPAPQPSLLQQLQMMRCLHGACSSVAAWPNGFRREGSRKTAALYRLKVPVPPGTTVSNQNQVTLSSTILFGPVQTNNII</sequence>
<protein>
    <submittedName>
        <fullName evidence="1">Uncharacterized protein</fullName>
    </submittedName>
</protein>
<proteinExistence type="predicted"/>
<keyword evidence="2" id="KW-1185">Reference proteome</keyword>
<evidence type="ECO:0000313" key="1">
    <source>
        <dbReference type="EMBL" id="KAK7945779.1"/>
    </source>
</evidence>
<dbReference type="AlphaFoldDB" id="A0AAW0Q876"/>
<dbReference type="Proteomes" id="UP001460270">
    <property type="component" value="Unassembled WGS sequence"/>
</dbReference>
<name>A0AAW0Q876_9GOBI</name>
<organism evidence="1 2">
    <name type="scientific">Mugilogobius chulae</name>
    <name type="common">yellowstripe goby</name>
    <dbReference type="NCBI Taxonomy" id="88201"/>
    <lineage>
        <taxon>Eukaryota</taxon>
        <taxon>Metazoa</taxon>
        <taxon>Chordata</taxon>
        <taxon>Craniata</taxon>
        <taxon>Vertebrata</taxon>
        <taxon>Euteleostomi</taxon>
        <taxon>Actinopterygii</taxon>
        <taxon>Neopterygii</taxon>
        <taxon>Teleostei</taxon>
        <taxon>Neoteleostei</taxon>
        <taxon>Acanthomorphata</taxon>
        <taxon>Gobiaria</taxon>
        <taxon>Gobiiformes</taxon>
        <taxon>Gobioidei</taxon>
        <taxon>Gobiidae</taxon>
        <taxon>Gobionellinae</taxon>
        <taxon>Mugilogobius</taxon>
    </lineage>
</organism>
<comment type="caution">
    <text evidence="1">The sequence shown here is derived from an EMBL/GenBank/DDBJ whole genome shotgun (WGS) entry which is preliminary data.</text>
</comment>
<accession>A0AAW0Q876</accession>
<gene>
    <name evidence="1" type="ORF">WMY93_001507</name>
</gene>
<dbReference type="EMBL" id="JBBPFD010000001">
    <property type="protein sequence ID" value="KAK7945779.1"/>
    <property type="molecule type" value="Genomic_DNA"/>
</dbReference>
<evidence type="ECO:0000313" key="2">
    <source>
        <dbReference type="Proteomes" id="UP001460270"/>
    </source>
</evidence>